<dbReference type="OrthoDB" id="9834634at2"/>
<dbReference type="STRING" id="63737.Npun_R2600"/>
<reference evidence="2" key="1">
    <citation type="submission" date="2008-04" db="EMBL/GenBank/DDBJ databases">
        <title>Complete sequence of chromosome of Nostoc punctiforme ATCC 29133.</title>
        <authorList>
            <consortium name="US DOE Joint Genome Institute"/>
            <person name="Copeland A."/>
            <person name="Lucas S."/>
            <person name="Lapidus A."/>
            <person name="Glavina del Rio T."/>
            <person name="Dalin E."/>
            <person name="Tice H."/>
            <person name="Pitluck S."/>
            <person name="Chain P."/>
            <person name="Malfatti S."/>
            <person name="Shin M."/>
            <person name="Vergez L."/>
            <person name="Schmutz J."/>
            <person name="Larimer F."/>
            <person name="Land M."/>
            <person name="Hauser L."/>
            <person name="Kyrpides N."/>
            <person name="Kim E."/>
            <person name="Meeks J.C."/>
            <person name="Elhai J."/>
            <person name="Campbell E.L."/>
            <person name="Thiel T."/>
            <person name="Longmire J."/>
            <person name="Potts M."/>
            <person name="Atlas R."/>
        </authorList>
    </citation>
    <scope>NUCLEOTIDE SEQUENCE [LARGE SCALE GENOMIC DNA]</scope>
    <source>
        <strain evidence="2">ATCC 29133 / PCC 73102</strain>
    </source>
</reference>
<keyword evidence="2" id="KW-1185">Reference proteome</keyword>
<dbReference type="EnsemblBacteria" id="ACC81154">
    <property type="protein sequence ID" value="ACC81154"/>
    <property type="gene ID" value="Npun_R2600"/>
</dbReference>
<dbReference type="RefSeq" id="WP_012409148.1">
    <property type="nucleotide sequence ID" value="NC_010628.1"/>
</dbReference>
<accession>B2ITC3</accession>
<organism evidence="1 2">
    <name type="scientific">Nostoc punctiforme (strain ATCC 29133 / PCC 73102)</name>
    <dbReference type="NCBI Taxonomy" id="63737"/>
    <lineage>
        <taxon>Bacteria</taxon>
        <taxon>Bacillati</taxon>
        <taxon>Cyanobacteriota</taxon>
        <taxon>Cyanophyceae</taxon>
        <taxon>Nostocales</taxon>
        <taxon>Nostocaceae</taxon>
        <taxon>Nostoc</taxon>
    </lineage>
</organism>
<dbReference type="KEGG" id="npu:Npun_R2600"/>
<dbReference type="AlphaFoldDB" id="B2ITC3"/>
<sequence length="152" mass="16757">MGLTLEINTGDLQKASELLQGIKLRVQDIREAGPAIRLLIQEDVDLRFQSSPATETGGEVLGGENWEALSNEYLLARPIRRNGQILRDTGELLQSMTAAGNPYEVFEVTETELVFGTALAKASRLQRDRPFLFWHPALLEKVAAYVAGYLGG</sequence>
<evidence type="ECO:0000313" key="2">
    <source>
        <dbReference type="Proteomes" id="UP000001191"/>
    </source>
</evidence>
<name>B2ITC3_NOSP7</name>
<evidence type="ECO:0000313" key="1">
    <source>
        <dbReference type="EMBL" id="ACC81154.1"/>
    </source>
</evidence>
<dbReference type="EMBL" id="CP001037">
    <property type="protein sequence ID" value="ACC81154.1"/>
    <property type="molecule type" value="Genomic_DNA"/>
</dbReference>
<dbReference type="Proteomes" id="UP000001191">
    <property type="component" value="Chromosome"/>
</dbReference>
<protein>
    <submittedName>
        <fullName evidence="1">Uncharacterized protein</fullName>
    </submittedName>
</protein>
<dbReference type="HOGENOM" id="CLU_1720454_0_0_3"/>
<reference evidence="1 2" key="2">
    <citation type="journal article" date="2013" name="Plant Physiol.">
        <title>A Nostoc punctiforme Sugar Transporter Necessary to Establish a Cyanobacterium-Plant Symbiosis.</title>
        <authorList>
            <person name="Ekman M."/>
            <person name="Picossi S."/>
            <person name="Campbell E.L."/>
            <person name="Meeks J.C."/>
            <person name="Flores E."/>
        </authorList>
    </citation>
    <scope>NUCLEOTIDE SEQUENCE [LARGE SCALE GENOMIC DNA]</scope>
    <source>
        <strain evidence="2">ATCC 29133 / PCC 73102</strain>
    </source>
</reference>
<proteinExistence type="predicted"/>
<gene>
    <name evidence="1" type="ordered locus">Npun_R2600</name>
</gene>